<feature type="compositionally biased region" description="Low complexity" evidence="1">
    <location>
        <begin position="98"/>
        <end position="111"/>
    </location>
</feature>
<accession>A0AAE0XDE2</accession>
<feature type="compositionally biased region" description="Basic and acidic residues" evidence="1">
    <location>
        <begin position="215"/>
        <end position="225"/>
    </location>
</feature>
<comment type="caution">
    <text evidence="2">The sequence shown here is derived from an EMBL/GenBank/DDBJ whole genome shotgun (WGS) entry which is preliminary data.</text>
</comment>
<name>A0AAE0XDE2_9PEZI</name>
<organism evidence="2 3">
    <name type="scientific">Podospora appendiculata</name>
    <dbReference type="NCBI Taxonomy" id="314037"/>
    <lineage>
        <taxon>Eukaryota</taxon>
        <taxon>Fungi</taxon>
        <taxon>Dikarya</taxon>
        <taxon>Ascomycota</taxon>
        <taxon>Pezizomycotina</taxon>
        <taxon>Sordariomycetes</taxon>
        <taxon>Sordariomycetidae</taxon>
        <taxon>Sordariales</taxon>
        <taxon>Podosporaceae</taxon>
        <taxon>Podospora</taxon>
    </lineage>
</organism>
<sequence length="270" mass="28362">MAITNKAVKRGYNYQVNNDAANGPDRLFTPREQELIVYSLICMSDVPAPDYTKLAGYMRMSNVRSASNAWNALRKKINEIGKANQPGGDNAEVKSEKSTSPAPALATPAKAKPGRKRKAPSVQETPEGSADDADASAAAATPGPAKRPRGRPRKTNPAISSPHAAAPATKAKNIKKEATEEDAGSDLEDMKPKVTAGRKKLVGSAPARGAAAAAKKAEQEKKAAQEAEGSSEVEVKEEDDDDAEAQLQSEEAEAEAGVEADDGAQKADVE</sequence>
<dbReference type="EMBL" id="JAULSO010000002">
    <property type="protein sequence ID" value="KAK3690508.1"/>
    <property type="molecule type" value="Genomic_DNA"/>
</dbReference>
<protein>
    <submittedName>
        <fullName evidence="2">Uncharacterized protein</fullName>
    </submittedName>
</protein>
<feature type="compositionally biased region" description="Acidic residues" evidence="1">
    <location>
        <begin position="229"/>
        <end position="262"/>
    </location>
</feature>
<proteinExistence type="predicted"/>
<keyword evidence="3" id="KW-1185">Reference proteome</keyword>
<feature type="compositionally biased region" description="Low complexity" evidence="1">
    <location>
        <begin position="155"/>
        <end position="168"/>
    </location>
</feature>
<evidence type="ECO:0000313" key="3">
    <source>
        <dbReference type="Proteomes" id="UP001270362"/>
    </source>
</evidence>
<feature type="compositionally biased region" description="Low complexity" evidence="1">
    <location>
        <begin position="135"/>
        <end position="144"/>
    </location>
</feature>
<evidence type="ECO:0000313" key="2">
    <source>
        <dbReference type="EMBL" id="KAK3690508.1"/>
    </source>
</evidence>
<reference evidence="2" key="1">
    <citation type="journal article" date="2023" name="Mol. Phylogenet. Evol.">
        <title>Genome-scale phylogeny and comparative genomics of the fungal order Sordariales.</title>
        <authorList>
            <person name="Hensen N."/>
            <person name="Bonometti L."/>
            <person name="Westerberg I."/>
            <person name="Brannstrom I.O."/>
            <person name="Guillou S."/>
            <person name="Cros-Aarteil S."/>
            <person name="Calhoun S."/>
            <person name="Haridas S."/>
            <person name="Kuo A."/>
            <person name="Mondo S."/>
            <person name="Pangilinan J."/>
            <person name="Riley R."/>
            <person name="LaButti K."/>
            <person name="Andreopoulos B."/>
            <person name="Lipzen A."/>
            <person name="Chen C."/>
            <person name="Yan M."/>
            <person name="Daum C."/>
            <person name="Ng V."/>
            <person name="Clum A."/>
            <person name="Steindorff A."/>
            <person name="Ohm R.A."/>
            <person name="Martin F."/>
            <person name="Silar P."/>
            <person name="Natvig D.O."/>
            <person name="Lalanne C."/>
            <person name="Gautier V."/>
            <person name="Ament-Velasquez S.L."/>
            <person name="Kruys A."/>
            <person name="Hutchinson M.I."/>
            <person name="Powell A.J."/>
            <person name="Barry K."/>
            <person name="Miller A.N."/>
            <person name="Grigoriev I.V."/>
            <person name="Debuchy R."/>
            <person name="Gladieux P."/>
            <person name="Hiltunen Thoren M."/>
            <person name="Johannesson H."/>
        </authorList>
    </citation>
    <scope>NUCLEOTIDE SEQUENCE</scope>
    <source>
        <strain evidence="2">CBS 314.62</strain>
    </source>
</reference>
<evidence type="ECO:0000256" key="1">
    <source>
        <dbReference type="SAM" id="MobiDB-lite"/>
    </source>
</evidence>
<feature type="region of interest" description="Disordered" evidence="1">
    <location>
        <begin position="80"/>
        <end position="270"/>
    </location>
</feature>
<dbReference type="Proteomes" id="UP001270362">
    <property type="component" value="Unassembled WGS sequence"/>
</dbReference>
<gene>
    <name evidence="2" type="ORF">B0T22DRAFT_481682</name>
</gene>
<dbReference type="AlphaFoldDB" id="A0AAE0XDE2"/>
<reference evidence="2" key="2">
    <citation type="submission" date="2023-06" db="EMBL/GenBank/DDBJ databases">
        <authorList>
            <consortium name="Lawrence Berkeley National Laboratory"/>
            <person name="Haridas S."/>
            <person name="Hensen N."/>
            <person name="Bonometti L."/>
            <person name="Westerberg I."/>
            <person name="Brannstrom I.O."/>
            <person name="Guillou S."/>
            <person name="Cros-Aarteil S."/>
            <person name="Calhoun S."/>
            <person name="Kuo A."/>
            <person name="Mondo S."/>
            <person name="Pangilinan J."/>
            <person name="Riley R."/>
            <person name="Labutti K."/>
            <person name="Andreopoulos B."/>
            <person name="Lipzen A."/>
            <person name="Chen C."/>
            <person name="Yanf M."/>
            <person name="Daum C."/>
            <person name="Ng V."/>
            <person name="Clum A."/>
            <person name="Steindorff A."/>
            <person name="Ohm R."/>
            <person name="Martin F."/>
            <person name="Silar P."/>
            <person name="Natvig D."/>
            <person name="Lalanne C."/>
            <person name="Gautier V."/>
            <person name="Ament-Velasquez S.L."/>
            <person name="Kruys A."/>
            <person name="Hutchinson M.I."/>
            <person name="Powell A.J."/>
            <person name="Barry K."/>
            <person name="Miller A.N."/>
            <person name="Grigoriev I.V."/>
            <person name="Debuchy R."/>
            <person name="Gladieux P."/>
            <person name="Thoren M.H."/>
            <person name="Johannesson H."/>
        </authorList>
    </citation>
    <scope>NUCLEOTIDE SEQUENCE</scope>
    <source>
        <strain evidence="2">CBS 314.62</strain>
    </source>
</reference>